<name>A0A6G4V2A4_9ACTN</name>
<gene>
    <name evidence="2" type="ORF">G5C60_10685</name>
</gene>
<feature type="compositionally biased region" description="Basic residues" evidence="1">
    <location>
        <begin position="36"/>
        <end position="47"/>
    </location>
</feature>
<dbReference type="EMBL" id="JAAKZY010000025">
    <property type="protein sequence ID" value="NGO08101.1"/>
    <property type="molecule type" value="Genomic_DNA"/>
</dbReference>
<keyword evidence="3" id="KW-1185">Reference proteome</keyword>
<reference evidence="2 3" key="1">
    <citation type="submission" date="2020-02" db="EMBL/GenBank/DDBJ databases">
        <title>Whole-genome analyses of novel actinobacteria.</title>
        <authorList>
            <person name="Sahin N."/>
            <person name="Gencbay T."/>
        </authorList>
    </citation>
    <scope>NUCLEOTIDE SEQUENCE [LARGE SCALE GENOMIC DNA]</scope>
    <source>
        <strain evidence="2 3">HC44</strain>
    </source>
</reference>
<organism evidence="2 3">
    <name type="scientific">Streptomyces scabichelini</name>
    <dbReference type="NCBI Taxonomy" id="2711217"/>
    <lineage>
        <taxon>Bacteria</taxon>
        <taxon>Bacillati</taxon>
        <taxon>Actinomycetota</taxon>
        <taxon>Actinomycetes</taxon>
        <taxon>Kitasatosporales</taxon>
        <taxon>Streptomycetaceae</taxon>
        <taxon>Streptomyces</taxon>
    </lineage>
</organism>
<feature type="region of interest" description="Disordered" evidence="1">
    <location>
        <begin position="24"/>
        <end position="59"/>
    </location>
</feature>
<comment type="caution">
    <text evidence="2">The sequence shown here is derived from an EMBL/GenBank/DDBJ whole genome shotgun (WGS) entry which is preliminary data.</text>
</comment>
<evidence type="ECO:0000313" key="2">
    <source>
        <dbReference type="EMBL" id="NGO08101.1"/>
    </source>
</evidence>
<evidence type="ECO:0000256" key="1">
    <source>
        <dbReference type="SAM" id="MobiDB-lite"/>
    </source>
</evidence>
<dbReference type="RefSeq" id="WP_165257369.1">
    <property type="nucleotide sequence ID" value="NZ_JAAKZY010000025.1"/>
</dbReference>
<dbReference type="Proteomes" id="UP000472335">
    <property type="component" value="Unassembled WGS sequence"/>
</dbReference>
<dbReference type="AlphaFoldDB" id="A0A6G4V2A4"/>
<sequence>MAAPFSLYLDGSIRRVSAWAQERKEAEGEPRVQVSARRHQPLHLAWRRKNDNPAPPSPH</sequence>
<proteinExistence type="predicted"/>
<accession>A0A6G4V2A4</accession>
<protein>
    <submittedName>
        <fullName evidence="2">Uncharacterized protein</fullName>
    </submittedName>
</protein>
<evidence type="ECO:0000313" key="3">
    <source>
        <dbReference type="Proteomes" id="UP000472335"/>
    </source>
</evidence>